<dbReference type="AlphaFoldDB" id="A0A4Q7MAY5"/>
<keyword evidence="1" id="KW-1133">Transmembrane helix</keyword>
<comment type="caution">
    <text evidence="2">The sequence shown here is derived from an EMBL/GenBank/DDBJ whole genome shotgun (WGS) entry which is preliminary data.</text>
</comment>
<reference evidence="2 3" key="1">
    <citation type="submission" date="2019-02" db="EMBL/GenBank/DDBJ databases">
        <title>Genomic Encyclopedia of Type Strains, Phase IV (KMG-IV): sequencing the most valuable type-strain genomes for metagenomic binning, comparative biology and taxonomic classification.</title>
        <authorList>
            <person name="Goeker M."/>
        </authorList>
    </citation>
    <scope>NUCLEOTIDE SEQUENCE [LARGE SCALE GENOMIC DNA]</scope>
    <source>
        <strain evidence="2 3">DSM 18116</strain>
    </source>
</reference>
<dbReference type="EMBL" id="SGXA01000006">
    <property type="protein sequence ID" value="RZS65094.1"/>
    <property type="molecule type" value="Genomic_DNA"/>
</dbReference>
<dbReference type="OrthoDB" id="677647at2"/>
<keyword evidence="3" id="KW-1185">Reference proteome</keyword>
<accession>A0A4Q7MAY5</accession>
<name>A0A4Q7MAY5_9BACT</name>
<proteinExistence type="predicted"/>
<dbReference type="Proteomes" id="UP000293874">
    <property type="component" value="Unassembled WGS sequence"/>
</dbReference>
<protein>
    <submittedName>
        <fullName evidence="2">Uncharacterized protein</fullName>
    </submittedName>
</protein>
<feature type="transmembrane region" description="Helical" evidence="1">
    <location>
        <begin position="95"/>
        <end position="114"/>
    </location>
</feature>
<keyword evidence="1" id="KW-0812">Transmembrane</keyword>
<sequence>MNRDLLNILSNSNKDIDNQKLMDYLAGKLSEQDKHEVEAWMLDNDFENEAIEGLLQVNGKKKIDNYVDQLNKDLNQYIQKKKNLREKRKIQEAPWVYISIVLILLLAVIAYIVIKKLYTP</sequence>
<organism evidence="2 3">
    <name type="scientific">Pseudobacter ginsenosidimutans</name>
    <dbReference type="NCBI Taxonomy" id="661488"/>
    <lineage>
        <taxon>Bacteria</taxon>
        <taxon>Pseudomonadati</taxon>
        <taxon>Bacteroidota</taxon>
        <taxon>Chitinophagia</taxon>
        <taxon>Chitinophagales</taxon>
        <taxon>Chitinophagaceae</taxon>
        <taxon>Pseudobacter</taxon>
    </lineage>
</organism>
<evidence type="ECO:0000313" key="3">
    <source>
        <dbReference type="Proteomes" id="UP000293874"/>
    </source>
</evidence>
<keyword evidence="1" id="KW-0472">Membrane</keyword>
<gene>
    <name evidence="2" type="ORF">EV199_5849</name>
</gene>
<dbReference type="RefSeq" id="WP_130544333.1">
    <property type="nucleotide sequence ID" value="NZ_CP042431.1"/>
</dbReference>
<evidence type="ECO:0000256" key="1">
    <source>
        <dbReference type="SAM" id="Phobius"/>
    </source>
</evidence>
<evidence type="ECO:0000313" key="2">
    <source>
        <dbReference type="EMBL" id="RZS65094.1"/>
    </source>
</evidence>